<evidence type="ECO:0000313" key="3">
    <source>
        <dbReference type="Proteomes" id="UP000299102"/>
    </source>
</evidence>
<sequence>MRATRMQVDVAAHGLRRSHQYVTGLLSRNKISYGERSGLMERGGVMYFRNKFHFNCPKEGVEQQETERPKLEGHFRHLT</sequence>
<reference evidence="2 3" key="1">
    <citation type="journal article" date="2019" name="Commun. Biol.">
        <title>The bagworm genome reveals a unique fibroin gene that provides high tensile strength.</title>
        <authorList>
            <person name="Kono N."/>
            <person name="Nakamura H."/>
            <person name="Ohtoshi R."/>
            <person name="Tomita M."/>
            <person name="Numata K."/>
            <person name="Arakawa K."/>
        </authorList>
    </citation>
    <scope>NUCLEOTIDE SEQUENCE [LARGE SCALE GENOMIC DNA]</scope>
</reference>
<accession>A0A4C2A493</accession>
<comment type="caution">
    <text evidence="2">The sequence shown here is derived from an EMBL/GenBank/DDBJ whole genome shotgun (WGS) entry which is preliminary data.</text>
</comment>
<gene>
    <name evidence="2" type="ORF">EVAR_59358_1</name>
</gene>
<name>A0A4C2A493_EUMVA</name>
<keyword evidence="3" id="KW-1185">Reference proteome</keyword>
<protein>
    <submittedName>
        <fullName evidence="2">Uncharacterized protein</fullName>
    </submittedName>
</protein>
<evidence type="ECO:0000256" key="1">
    <source>
        <dbReference type="SAM" id="MobiDB-lite"/>
    </source>
</evidence>
<dbReference type="EMBL" id="BGZK01002421">
    <property type="protein sequence ID" value="GBP93815.1"/>
    <property type="molecule type" value="Genomic_DNA"/>
</dbReference>
<organism evidence="2 3">
    <name type="scientific">Eumeta variegata</name>
    <name type="common">Bagworm moth</name>
    <name type="synonym">Eumeta japonica</name>
    <dbReference type="NCBI Taxonomy" id="151549"/>
    <lineage>
        <taxon>Eukaryota</taxon>
        <taxon>Metazoa</taxon>
        <taxon>Ecdysozoa</taxon>
        <taxon>Arthropoda</taxon>
        <taxon>Hexapoda</taxon>
        <taxon>Insecta</taxon>
        <taxon>Pterygota</taxon>
        <taxon>Neoptera</taxon>
        <taxon>Endopterygota</taxon>
        <taxon>Lepidoptera</taxon>
        <taxon>Glossata</taxon>
        <taxon>Ditrysia</taxon>
        <taxon>Tineoidea</taxon>
        <taxon>Psychidae</taxon>
        <taxon>Oiketicinae</taxon>
        <taxon>Eumeta</taxon>
    </lineage>
</organism>
<dbReference type="Proteomes" id="UP000299102">
    <property type="component" value="Unassembled WGS sequence"/>
</dbReference>
<proteinExistence type="predicted"/>
<feature type="region of interest" description="Disordered" evidence="1">
    <location>
        <begin position="60"/>
        <end position="79"/>
    </location>
</feature>
<dbReference type="AlphaFoldDB" id="A0A4C2A493"/>
<evidence type="ECO:0000313" key="2">
    <source>
        <dbReference type="EMBL" id="GBP93815.1"/>
    </source>
</evidence>